<dbReference type="InterPro" id="IPR025491">
    <property type="entry name" value="DUF4382"/>
</dbReference>
<feature type="region of interest" description="Disordered" evidence="1">
    <location>
        <begin position="325"/>
        <end position="348"/>
    </location>
</feature>
<comment type="caution">
    <text evidence="3">The sequence shown here is derived from an EMBL/GenBank/DDBJ whole genome shotgun (WGS) entry which is preliminary data.</text>
</comment>
<sequence>MKKLNDKLYAALLAGGGLLLLNGCGDDSNSSPAAKPEPGKISLFATDAPVDDVDAVKVTFSRIDLKPRDGDVIQIDLDAPVTIENLLELTGSTSQEIMGDVTVPSGEYNWIRLYVEGGFPDSTVTPEIGNETDLFIPGQQNGNSNGNPKSLKLTSGFTVAAGGESDFTIDFVLRKGLVKPANADYYLLRPALRLVDNQQVGAITGNVDGTVVNHPACAIYSGFGAVYLYEGDLVTAEQTPDDVYDPGIAAGSDEVDDSTTGPRPITTAEVKQREDGSYGYDIGFVSAGNYSVSYSCEAPNDAPESDDDIAFTETIAVNVVADATTNADFSEEPSEISGGAEADAGTGG</sequence>
<evidence type="ECO:0000256" key="1">
    <source>
        <dbReference type="SAM" id="MobiDB-lite"/>
    </source>
</evidence>
<feature type="domain" description="DUF4382" evidence="2">
    <location>
        <begin position="39"/>
        <end position="190"/>
    </location>
</feature>
<dbReference type="Pfam" id="PF14321">
    <property type="entry name" value="DUF4382"/>
    <property type="match status" value="1"/>
</dbReference>
<dbReference type="Proteomes" id="UP000765845">
    <property type="component" value="Unassembled WGS sequence"/>
</dbReference>
<dbReference type="RefSeq" id="WP_168451973.1">
    <property type="nucleotide sequence ID" value="NZ_JAAWWK010000008.1"/>
</dbReference>
<evidence type="ECO:0000259" key="2">
    <source>
        <dbReference type="Pfam" id="PF14321"/>
    </source>
</evidence>
<reference evidence="3 4" key="1">
    <citation type="submission" date="2020-04" db="EMBL/GenBank/DDBJ databases">
        <authorList>
            <person name="Yoon J."/>
        </authorList>
    </citation>
    <scope>NUCLEOTIDE SEQUENCE [LARGE SCALE GENOMIC DNA]</scope>
    <source>
        <strain evidence="3 4">KMU-166</strain>
    </source>
</reference>
<evidence type="ECO:0000313" key="4">
    <source>
        <dbReference type="Proteomes" id="UP000765845"/>
    </source>
</evidence>
<gene>
    <name evidence="3" type="ORF">HCU74_18780</name>
</gene>
<dbReference type="EMBL" id="JAAWWK010000008">
    <property type="protein sequence ID" value="NKI19457.1"/>
    <property type="molecule type" value="Genomic_DNA"/>
</dbReference>
<organism evidence="3 4">
    <name type="scientific">Spongiibacter thalassae</name>
    <dbReference type="NCBI Taxonomy" id="2721624"/>
    <lineage>
        <taxon>Bacteria</taxon>
        <taxon>Pseudomonadati</taxon>
        <taxon>Pseudomonadota</taxon>
        <taxon>Gammaproteobacteria</taxon>
        <taxon>Cellvibrionales</taxon>
        <taxon>Spongiibacteraceae</taxon>
        <taxon>Spongiibacter</taxon>
    </lineage>
</organism>
<evidence type="ECO:0000313" key="3">
    <source>
        <dbReference type="EMBL" id="NKI19457.1"/>
    </source>
</evidence>
<accession>A0ABX1GJN7</accession>
<proteinExistence type="predicted"/>
<keyword evidence="4" id="KW-1185">Reference proteome</keyword>
<protein>
    <submittedName>
        <fullName evidence="3">DUF4382 domain-containing protein</fullName>
    </submittedName>
</protein>
<name>A0ABX1GJN7_9GAMM</name>